<evidence type="ECO:0000259" key="2">
    <source>
        <dbReference type="Pfam" id="PF00534"/>
    </source>
</evidence>
<dbReference type="STRING" id="1160895.CM19_01110"/>
<dbReference type="RefSeq" id="WP_048098578.1">
    <property type="nucleotide sequence ID" value="NZ_JFZT01000015.1"/>
</dbReference>
<comment type="caution">
    <text evidence="4">The sequence shown here is derived from an EMBL/GenBank/DDBJ whole genome shotgun (WGS) entry which is preliminary data.</text>
</comment>
<gene>
    <name evidence="4" type="ORF">CM19_01110</name>
</gene>
<reference evidence="4 5" key="1">
    <citation type="submission" date="2014-03" db="EMBL/GenBank/DDBJ databases">
        <title>Draft genome sequence of the novel thermoacidophilic archaea Acidianus copahuensis ALE1 strain, isolated from Copahue volcanic area in Neuquen Argentina.</title>
        <authorList>
            <person name="Urbieta M.S."/>
            <person name="Rascovan N."/>
            <person name="Castro C."/>
            <person name="Revale S."/>
            <person name="Giaveno M.A."/>
            <person name="Vazquez M.P."/>
            <person name="Donati E.R."/>
        </authorList>
    </citation>
    <scope>NUCLEOTIDE SEQUENCE [LARGE SCALE GENOMIC DNA]</scope>
    <source>
        <strain evidence="4 5">ALE1</strain>
    </source>
</reference>
<dbReference type="Pfam" id="PF00534">
    <property type="entry name" value="Glycos_transf_1"/>
    <property type="match status" value="1"/>
</dbReference>
<name>A0A031LV13_9CREN</name>
<dbReference type="PANTHER" id="PTHR46401">
    <property type="entry name" value="GLYCOSYLTRANSFERASE WBBK-RELATED"/>
    <property type="match status" value="1"/>
</dbReference>
<dbReference type="InterPro" id="IPR001296">
    <property type="entry name" value="Glyco_trans_1"/>
</dbReference>
<dbReference type="OrthoDB" id="42754at2157"/>
<evidence type="ECO:0000313" key="5">
    <source>
        <dbReference type="Proteomes" id="UP000024332"/>
    </source>
</evidence>
<keyword evidence="1 4" id="KW-0808">Transferase</keyword>
<proteinExistence type="predicted"/>
<dbReference type="GO" id="GO:0016757">
    <property type="term" value="F:glycosyltransferase activity"/>
    <property type="evidence" value="ECO:0007669"/>
    <property type="project" value="InterPro"/>
</dbReference>
<accession>A0A031LV13</accession>
<dbReference type="Pfam" id="PF13439">
    <property type="entry name" value="Glyco_transf_4"/>
    <property type="match status" value="1"/>
</dbReference>
<sequence length="334" mass="38720">MRVLLIASKDDFFSSLEKVTGIGRYVRQTYESLSKYLEVEKFPIYDYSSVLSAFLTTVTASLSLRYRNFDIIHLLAPKPFIPLLKGNAKSVITVHDLFFLKYQESLSRLSRLYLLSIKKSDAVIAVSSKVKRDLIEMNYNKKIFVVNPFIDDKFFKEKKRNATEKKEDIIKIGYIGKIDSERKNVLRAIKAFKNLRENALFELWGNHSTSNKIMQEIIKEIKKDKRIRLMGPAPEEDLIKIYDSFDAFFLPSKEEGFGYPIVEAQSRGIPVIVFEDSDIPEEVCKYCLKINNDLNEIIDKISDINRNALISFAQKFNVNAYVKNLVNMYNEIIK</sequence>
<feature type="domain" description="Glycosyl transferase family 1" evidence="2">
    <location>
        <begin position="156"/>
        <end position="308"/>
    </location>
</feature>
<dbReference type="Gene3D" id="3.40.50.2000">
    <property type="entry name" value="Glycogen Phosphorylase B"/>
    <property type="match status" value="2"/>
</dbReference>
<protein>
    <submittedName>
        <fullName evidence="4">Group 1 glycosyl transferase</fullName>
    </submittedName>
</protein>
<evidence type="ECO:0000313" key="4">
    <source>
        <dbReference type="EMBL" id="EZQ11344.1"/>
    </source>
</evidence>
<evidence type="ECO:0000259" key="3">
    <source>
        <dbReference type="Pfam" id="PF13439"/>
    </source>
</evidence>
<dbReference type="AlphaFoldDB" id="A0A031LV13"/>
<dbReference type="InterPro" id="IPR028098">
    <property type="entry name" value="Glyco_trans_4-like_N"/>
</dbReference>
<organism evidence="4 5">
    <name type="scientific">Candidatus Acidianus copahuensis</name>
    <dbReference type="NCBI Taxonomy" id="1160895"/>
    <lineage>
        <taxon>Archaea</taxon>
        <taxon>Thermoproteota</taxon>
        <taxon>Thermoprotei</taxon>
        <taxon>Sulfolobales</taxon>
        <taxon>Sulfolobaceae</taxon>
        <taxon>Acidianus</taxon>
    </lineage>
</organism>
<dbReference type="Proteomes" id="UP000024332">
    <property type="component" value="Unassembled WGS sequence"/>
</dbReference>
<dbReference type="EMBL" id="JFZT01000015">
    <property type="protein sequence ID" value="EZQ11344.1"/>
    <property type="molecule type" value="Genomic_DNA"/>
</dbReference>
<dbReference type="PANTHER" id="PTHR46401:SF2">
    <property type="entry name" value="GLYCOSYLTRANSFERASE WBBK-RELATED"/>
    <property type="match status" value="1"/>
</dbReference>
<evidence type="ECO:0000256" key="1">
    <source>
        <dbReference type="ARBA" id="ARBA00022679"/>
    </source>
</evidence>
<dbReference type="SUPFAM" id="SSF53756">
    <property type="entry name" value="UDP-Glycosyltransferase/glycogen phosphorylase"/>
    <property type="match status" value="1"/>
</dbReference>
<feature type="domain" description="Glycosyltransferase subfamily 4-like N-terminal" evidence="3">
    <location>
        <begin position="35"/>
        <end position="152"/>
    </location>
</feature>
<keyword evidence="5" id="KW-1185">Reference proteome</keyword>